<keyword evidence="5" id="KW-0732">Signal</keyword>
<evidence type="ECO:0000313" key="7">
    <source>
        <dbReference type="Proteomes" id="UP000516305"/>
    </source>
</evidence>
<dbReference type="SMART" id="SM00028">
    <property type="entry name" value="TPR"/>
    <property type="match status" value="8"/>
</dbReference>
<evidence type="ECO:0000256" key="1">
    <source>
        <dbReference type="ARBA" id="ARBA00022737"/>
    </source>
</evidence>
<dbReference type="PROSITE" id="PS50293">
    <property type="entry name" value="TPR_REGION"/>
    <property type="match status" value="1"/>
</dbReference>
<proteinExistence type="predicted"/>
<dbReference type="SUPFAM" id="SSF48452">
    <property type="entry name" value="TPR-like"/>
    <property type="match status" value="2"/>
</dbReference>
<dbReference type="PANTHER" id="PTHR44858:SF1">
    <property type="entry name" value="UDP-N-ACETYLGLUCOSAMINE--PEPTIDE N-ACETYLGLUCOSAMINYLTRANSFERASE SPINDLY-RELATED"/>
    <property type="match status" value="1"/>
</dbReference>
<evidence type="ECO:0000256" key="5">
    <source>
        <dbReference type="SAM" id="SignalP"/>
    </source>
</evidence>
<reference evidence="6 7" key="1">
    <citation type="submission" date="2020-08" db="EMBL/GenBank/DDBJ databases">
        <title>Croceimicrobium hydrocarbonivorans gen. nov., sp. nov., a novel marine bacterium isolated from a bacterial consortium that degrades polyethylene terephthalate.</title>
        <authorList>
            <person name="Liu R."/>
        </authorList>
    </citation>
    <scope>NUCLEOTIDE SEQUENCE [LARGE SCALE GENOMIC DNA]</scope>
    <source>
        <strain evidence="6 7">A20-9</strain>
    </source>
</reference>
<dbReference type="InterPro" id="IPR050498">
    <property type="entry name" value="Ycf3"/>
</dbReference>
<gene>
    <name evidence="6" type="ORF">H4K34_05335</name>
</gene>
<evidence type="ECO:0000313" key="6">
    <source>
        <dbReference type="EMBL" id="QNR25263.1"/>
    </source>
</evidence>
<dbReference type="PROSITE" id="PS51257">
    <property type="entry name" value="PROKAR_LIPOPROTEIN"/>
    <property type="match status" value="1"/>
</dbReference>
<evidence type="ECO:0000256" key="4">
    <source>
        <dbReference type="SAM" id="MobiDB-lite"/>
    </source>
</evidence>
<dbReference type="EMBL" id="CP060139">
    <property type="protein sequence ID" value="QNR25263.1"/>
    <property type="molecule type" value="Genomic_DNA"/>
</dbReference>
<dbReference type="Gene3D" id="1.25.40.10">
    <property type="entry name" value="Tetratricopeptide repeat domain"/>
    <property type="match status" value="3"/>
</dbReference>
<keyword evidence="7" id="KW-1185">Reference proteome</keyword>
<evidence type="ECO:0000256" key="2">
    <source>
        <dbReference type="ARBA" id="ARBA00022803"/>
    </source>
</evidence>
<dbReference type="KEGG" id="chyd:H4K34_05335"/>
<dbReference type="RefSeq" id="WP_210759790.1">
    <property type="nucleotide sequence ID" value="NZ_CP060139.1"/>
</dbReference>
<accession>A0A7H0VHR5</accession>
<keyword evidence="1" id="KW-0677">Repeat</keyword>
<organism evidence="6 7">
    <name type="scientific">Croceimicrobium hydrocarbonivorans</name>
    <dbReference type="NCBI Taxonomy" id="2761580"/>
    <lineage>
        <taxon>Bacteria</taxon>
        <taxon>Pseudomonadati</taxon>
        <taxon>Bacteroidota</taxon>
        <taxon>Flavobacteriia</taxon>
        <taxon>Flavobacteriales</taxon>
        <taxon>Owenweeksiaceae</taxon>
        <taxon>Croceimicrobium</taxon>
    </lineage>
</organism>
<feature type="region of interest" description="Disordered" evidence="4">
    <location>
        <begin position="21"/>
        <end position="48"/>
    </location>
</feature>
<dbReference type="PANTHER" id="PTHR44858">
    <property type="entry name" value="TETRATRICOPEPTIDE REPEAT PROTEIN 6"/>
    <property type="match status" value="1"/>
</dbReference>
<feature type="signal peptide" evidence="5">
    <location>
        <begin position="1"/>
        <end position="17"/>
    </location>
</feature>
<dbReference type="InterPro" id="IPR019734">
    <property type="entry name" value="TPR_rpt"/>
</dbReference>
<dbReference type="Proteomes" id="UP000516305">
    <property type="component" value="Chromosome"/>
</dbReference>
<feature type="chain" id="PRO_5028899398" evidence="5">
    <location>
        <begin position="18"/>
        <end position="348"/>
    </location>
</feature>
<name>A0A7H0VHR5_9FLAO</name>
<keyword evidence="2 3" id="KW-0802">TPR repeat</keyword>
<sequence>MRFSRSILLLASLSLLACNNENPSPNNNPGTPADSSQASTSSPKPKSSLDSLDAIIAAEPNNLEALSERGFEKLQRNDQQGAWLDFQRAFNVDSTYPPLLLHLGELNMLRNQSREARNRWTQCANVDPENIDCRLNLVKLHASIQNFEPALKYANELIEIDEYFAPAYLYKGIIARDSRHDTDLALQFFQKATDLDQENVEALDLLGVTLASRGDTLAQYYYKRILAIEPNNAKIYYKLGVHYMNIDELNRAIEAYTKATQLNPNDADSFYNLGYIFTVKVKDYHEALDYYSKSIQANPNQNYKAHYGKGYAYEMLGDVINAKKEYLKTLELLPVHQPAKEGLQRIRN</sequence>
<dbReference type="InterPro" id="IPR011990">
    <property type="entry name" value="TPR-like_helical_dom_sf"/>
</dbReference>
<dbReference type="PROSITE" id="PS50005">
    <property type="entry name" value="TPR"/>
    <property type="match status" value="1"/>
</dbReference>
<protein>
    <submittedName>
        <fullName evidence="6">Tetratricopeptide repeat protein</fullName>
    </submittedName>
</protein>
<feature type="repeat" description="TPR" evidence="3">
    <location>
        <begin position="233"/>
        <end position="266"/>
    </location>
</feature>
<dbReference type="Pfam" id="PF13181">
    <property type="entry name" value="TPR_8"/>
    <property type="match status" value="1"/>
</dbReference>
<evidence type="ECO:0000256" key="3">
    <source>
        <dbReference type="PROSITE-ProRule" id="PRU00339"/>
    </source>
</evidence>
<dbReference type="Pfam" id="PF13414">
    <property type="entry name" value="TPR_11"/>
    <property type="match status" value="1"/>
</dbReference>
<dbReference type="AlphaFoldDB" id="A0A7H0VHR5"/>